<evidence type="ECO:0000256" key="9">
    <source>
        <dbReference type="ARBA" id="ARBA00022786"/>
    </source>
</evidence>
<dbReference type="Gene3D" id="3.30.40.10">
    <property type="entry name" value="Zinc/RING finger domain, C3HC4 (zinc finger)"/>
    <property type="match status" value="1"/>
</dbReference>
<dbReference type="PROSITE" id="PS51698">
    <property type="entry name" value="U_BOX"/>
    <property type="match status" value="1"/>
</dbReference>
<reference evidence="12 13" key="2">
    <citation type="journal article" date="2008" name="Nature">
        <title>The Phaeodactylum genome reveals the evolutionary history of diatom genomes.</title>
        <authorList>
            <person name="Bowler C."/>
            <person name="Allen A.E."/>
            <person name="Badger J.H."/>
            <person name="Grimwood J."/>
            <person name="Jabbari K."/>
            <person name="Kuo A."/>
            <person name="Maheswari U."/>
            <person name="Martens C."/>
            <person name="Maumus F."/>
            <person name="Otillar R.P."/>
            <person name="Rayko E."/>
            <person name="Salamov A."/>
            <person name="Vandepoele K."/>
            <person name="Beszteri B."/>
            <person name="Gruber A."/>
            <person name="Heijde M."/>
            <person name="Katinka M."/>
            <person name="Mock T."/>
            <person name="Valentin K."/>
            <person name="Verret F."/>
            <person name="Berges J.A."/>
            <person name="Brownlee C."/>
            <person name="Cadoret J.P."/>
            <person name="Chiovitti A."/>
            <person name="Choi C.J."/>
            <person name="Coesel S."/>
            <person name="De Martino A."/>
            <person name="Detter J.C."/>
            <person name="Durkin C."/>
            <person name="Falciatore A."/>
            <person name="Fournet J."/>
            <person name="Haruta M."/>
            <person name="Huysman M.J."/>
            <person name="Jenkins B.D."/>
            <person name="Jiroutova K."/>
            <person name="Jorgensen R.E."/>
            <person name="Joubert Y."/>
            <person name="Kaplan A."/>
            <person name="Kroger N."/>
            <person name="Kroth P.G."/>
            <person name="La Roche J."/>
            <person name="Lindquist E."/>
            <person name="Lommer M."/>
            <person name="Martin-Jezequel V."/>
            <person name="Lopez P.J."/>
            <person name="Lucas S."/>
            <person name="Mangogna M."/>
            <person name="McGinnis K."/>
            <person name="Medlin L.K."/>
            <person name="Montsant A."/>
            <person name="Oudot-Le Secq M.P."/>
            <person name="Napoli C."/>
            <person name="Obornik M."/>
            <person name="Parker M.S."/>
            <person name="Petit J.L."/>
            <person name="Porcel B.M."/>
            <person name="Poulsen N."/>
            <person name="Robison M."/>
            <person name="Rychlewski L."/>
            <person name="Rynearson T.A."/>
            <person name="Schmutz J."/>
            <person name="Shapiro H."/>
            <person name="Siaut M."/>
            <person name="Stanley M."/>
            <person name="Sussman M.R."/>
            <person name="Taylor A.R."/>
            <person name="Vardi A."/>
            <person name="von Dassow P."/>
            <person name="Vyverman W."/>
            <person name="Willis A."/>
            <person name="Wyrwicz L.S."/>
            <person name="Rokhsar D.S."/>
            <person name="Weissenbach J."/>
            <person name="Armbrust E.V."/>
            <person name="Green B.R."/>
            <person name="Van de Peer Y."/>
            <person name="Grigoriev I.V."/>
        </authorList>
    </citation>
    <scope>NUCLEOTIDE SEQUENCE [LARGE SCALE GENOMIC DNA]</scope>
    <source>
        <strain evidence="12 13">CCMP1335</strain>
    </source>
</reference>
<dbReference type="AlphaFoldDB" id="B8C686"/>
<feature type="domain" description="U-box" evidence="11">
    <location>
        <begin position="400"/>
        <end position="474"/>
    </location>
</feature>
<evidence type="ECO:0000313" key="12">
    <source>
        <dbReference type="EMBL" id="EED91637.1"/>
    </source>
</evidence>
<dbReference type="GO" id="GO:0005634">
    <property type="term" value="C:nucleus"/>
    <property type="evidence" value="ECO:0007669"/>
    <property type="project" value="UniProtKB-SubCell"/>
</dbReference>
<dbReference type="PANTHER" id="PTHR13931">
    <property type="entry name" value="UBIQUITINATION FACTOR E4"/>
    <property type="match status" value="1"/>
</dbReference>
<evidence type="ECO:0000256" key="6">
    <source>
        <dbReference type="ARBA" id="ARBA00012483"/>
    </source>
</evidence>
<dbReference type="RefSeq" id="XP_002291530.1">
    <property type="nucleotide sequence ID" value="XM_002291494.1"/>
</dbReference>
<dbReference type="FunFam" id="3.30.40.10:FF:000055">
    <property type="entry name" value="Ubiquitin conjugation factor e4 a"/>
    <property type="match status" value="1"/>
</dbReference>
<dbReference type="eggNOG" id="KOG2042">
    <property type="taxonomic scope" value="Eukaryota"/>
</dbReference>
<name>B8C686_THAPS</name>
<keyword evidence="8" id="KW-0808">Transferase</keyword>
<dbReference type="Pfam" id="PF10408">
    <property type="entry name" value="Ufd2P_core"/>
    <property type="match status" value="1"/>
</dbReference>
<accession>B8C686</accession>
<keyword evidence="9" id="KW-0833">Ubl conjugation pathway</keyword>
<keyword evidence="13" id="KW-1185">Reference proteome</keyword>
<dbReference type="EC" id="2.3.2.27" evidence="6"/>
<comment type="subcellular location">
    <subcellularLocation>
        <location evidence="3">Cytoplasm</location>
    </subcellularLocation>
    <subcellularLocation>
        <location evidence="2">Nucleus</location>
    </subcellularLocation>
</comment>
<comment type="pathway">
    <text evidence="4">Protein modification; protein ubiquitination.</text>
</comment>
<dbReference type="GO" id="GO:0016567">
    <property type="term" value="P:protein ubiquitination"/>
    <property type="evidence" value="ECO:0007669"/>
    <property type="project" value="UniProtKB-UniPathway"/>
</dbReference>
<evidence type="ECO:0000259" key="11">
    <source>
        <dbReference type="PROSITE" id="PS51698"/>
    </source>
</evidence>
<dbReference type="InterPro" id="IPR045132">
    <property type="entry name" value="UBE4"/>
</dbReference>
<evidence type="ECO:0000256" key="4">
    <source>
        <dbReference type="ARBA" id="ARBA00004906"/>
    </source>
</evidence>
<dbReference type="SMART" id="SM00504">
    <property type="entry name" value="Ubox"/>
    <property type="match status" value="1"/>
</dbReference>
<organism evidence="12 13">
    <name type="scientific">Thalassiosira pseudonana</name>
    <name type="common">Marine diatom</name>
    <name type="synonym">Cyclotella nana</name>
    <dbReference type="NCBI Taxonomy" id="35128"/>
    <lineage>
        <taxon>Eukaryota</taxon>
        <taxon>Sar</taxon>
        <taxon>Stramenopiles</taxon>
        <taxon>Ochrophyta</taxon>
        <taxon>Bacillariophyta</taxon>
        <taxon>Coscinodiscophyceae</taxon>
        <taxon>Thalassiosirophycidae</taxon>
        <taxon>Thalassiosirales</taxon>
        <taxon>Thalassiosiraceae</taxon>
        <taxon>Thalassiosira</taxon>
    </lineage>
</organism>
<dbReference type="EMBL" id="CM000643">
    <property type="protein sequence ID" value="EED91637.1"/>
    <property type="molecule type" value="Genomic_DNA"/>
</dbReference>
<proteinExistence type="inferred from homology"/>
<dbReference type="OMA" id="SHHNAWI"/>
<dbReference type="GeneID" id="7442716"/>
<dbReference type="GO" id="GO:0005737">
    <property type="term" value="C:cytoplasm"/>
    <property type="evidence" value="ECO:0007669"/>
    <property type="project" value="UniProtKB-SubCell"/>
</dbReference>
<comment type="catalytic activity">
    <reaction evidence="1">
        <text>S-ubiquitinyl-[E2 ubiquitin-conjugating enzyme]-L-cysteine + [acceptor protein]-L-lysine = [E2 ubiquitin-conjugating enzyme]-L-cysteine + N(6)-ubiquitinyl-[acceptor protein]-L-lysine.</text>
        <dbReference type="EC" id="2.3.2.27"/>
    </reaction>
</comment>
<keyword evidence="10" id="KW-0539">Nucleus</keyword>
<dbReference type="InterPro" id="IPR013083">
    <property type="entry name" value="Znf_RING/FYVE/PHD"/>
</dbReference>
<evidence type="ECO:0000256" key="5">
    <source>
        <dbReference type="ARBA" id="ARBA00007434"/>
    </source>
</evidence>
<dbReference type="GO" id="GO:0034450">
    <property type="term" value="F:ubiquitin-ubiquitin ligase activity"/>
    <property type="evidence" value="ECO:0007669"/>
    <property type="project" value="InterPro"/>
</dbReference>
<dbReference type="SUPFAM" id="SSF57850">
    <property type="entry name" value="RING/U-box"/>
    <property type="match status" value="1"/>
</dbReference>
<dbReference type="InterPro" id="IPR003613">
    <property type="entry name" value="Ubox_domain"/>
</dbReference>
<dbReference type="STRING" id="35128.B8C686"/>
<reference evidence="12 13" key="1">
    <citation type="journal article" date="2004" name="Science">
        <title>The genome of the diatom Thalassiosira pseudonana: ecology, evolution, and metabolism.</title>
        <authorList>
            <person name="Armbrust E.V."/>
            <person name="Berges J.A."/>
            <person name="Bowler C."/>
            <person name="Green B.R."/>
            <person name="Martinez D."/>
            <person name="Putnam N.H."/>
            <person name="Zhou S."/>
            <person name="Allen A.E."/>
            <person name="Apt K.E."/>
            <person name="Bechner M."/>
            <person name="Brzezinski M.A."/>
            <person name="Chaal B.K."/>
            <person name="Chiovitti A."/>
            <person name="Davis A.K."/>
            <person name="Demarest M.S."/>
            <person name="Detter J.C."/>
            <person name="Glavina T."/>
            <person name="Goodstein D."/>
            <person name="Hadi M.Z."/>
            <person name="Hellsten U."/>
            <person name="Hildebrand M."/>
            <person name="Jenkins B.D."/>
            <person name="Jurka J."/>
            <person name="Kapitonov V.V."/>
            <person name="Kroger N."/>
            <person name="Lau W.W."/>
            <person name="Lane T.W."/>
            <person name="Larimer F.W."/>
            <person name="Lippmeier J.C."/>
            <person name="Lucas S."/>
            <person name="Medina M."/>
            <person name="Montsant A."/>
            <person name="Obornik M."/>
            <person name="Parker M.S."/>
            <person name="Palenik B."/>
            <person name="Pazour G.J."/>
            <person name="Richardson P.M."/>
            <person name="Rynearson T.A."/>
            <person name="Saito M.A."/>
            <person name="Schwartz D.C."/>
            <person name="Thamatrakoln K."/>
            <person name="Valentin K."/>
            <person name="Vardi A."/>
            <person name="Wilkerson F.P."/>
            <person name="Rokhsar D.S."/>
        </authorList>
    </citation>
    <scope>NUCLEOTIDE SEQUENCE [LARGE SCALE GENOMIC DNA]</scope>
    <source>
        <strain evidence="12 13">CCMP1335</strain>
    </source>
</reference>
<gene>
    <name evidence="12" type="ORF">THAPSDRAFT_28710</name>
</gene>
<dbReference type="GO" id="GO:0036503">
    <property type="term" value="P:ERAD pathway"/>
    <property type="evidence" value="ECO:0007669"/>
    <property type="project" value="InterPro"/>
</dbReference>
<dbReference type="PaxDb" id="35128-Thaps28710"/>
<dbReference type="InterPro" id="IPR019474">
    <property type="entry name" value="Ub_conjug_fac_E4_core"/>
</dbReference>
<evidence type="ECO:0000256" key="10">
    <source>
        <dbReference type="ARBA" id="ARBA00023242"/>
    </source>
</evidence>
<dbReference type="InParanoid" id="B8C686"/>
<dbReference type="PANTHER" id="PTHR13931:SF2">
    <property type="entry name" value="UBIQUITIN CONJUGATION FACTOR E4 B"/>
    <property type="match status" value="1"/>
</dbReference>
<dbReference type="GO" id="GO:0006511">
    <property type="term" value="P:ubiquitin-dependent protein catabolic process"/>
    <property type="evidence" value="ECO:0007669"/>
    <property type="project" value="InterPro"/>
</dbReference>
<evidence type="ECO:0000256" key="7">
    <source>
        <dbReference type="ARBA" id="ARBA00022490"/>
    </source>
</evidence>
<dbReference type="KEGG" id="tps:THAPSDRAFT_28710"/>
<protein>
    <recommendedName>
        <fullName evidence="6">RING-type E3 ubiquitin transferase</fullName>
        <ecNumber evidence="6">2.3.2.27</ecNumber>
    </recommendedName>
</protein>
<dbReference type="UniPathway" id="UPA00143"/>
<keyword evidence="7" id="KW-0963">Cytoplasm</keyword>
<dbReference type="HOGENOM" id="CLU_003224_2_1_1"/>
<dbReference type="Proteomes" id="UP000001449">
    <property type="component" value="Chromosome 6"/>
</dbReference>
<sequence>MQYAKEIYMMSPSYITDIFRFYNMAAGVMLRIDKAQLTAMPEHIVTDFCAVLNYASEFTPKLLSGIDFADIFRLTVKLLSREYAHLVRNYNLRAKLGDLIHDIFLPGTSDDRSDVPDSVACDPLAGGQPYLTSDKLAQETLAPSLLLLYGEVEHTGFYEKNGHRTKIAKMLKYLWGSPEHKAAFKRITEDKESFRKFANGIVNEMNSQFASVMERLPAIRTVQLQMANPQEWAALSEEDRETITSRHEENERSIKQVLPLCNSVMKMLGFLNTDKDIRDMFLLPDMCPRLANMLLHVLTKLVGSRGLDLKVNNPETYNFRPKEMLQDLCVVFSSFAAADEFQVECAKSGYYTPDLMNKSVKTCRKLGLLVGESMELFAELASKVEEASKIMTSDEDLYEDAPDEFMDPLLSEFMNDPVLLPTSGNIVDRKTITQHLLNDSMDPFNRKELKLEDVVPAVELKAKMDAWLAAKRKARAKTS</sequence>
<dbReference type="Pfam" id="PF04564">
    <property type="entry name" value="U-box"/>
    <property type="match status" value="1"/>
</dbReference>
<evidence type="ECO:0000256" key="2">
    <source>
        <dbReference type="ARBA" id="ARBA00004123"/>
    </source>
</evidence>
<evidence type="ECO:0000256" key="1">
    <source>
        <dbReference type="ARBA" id="ARBA00000900"/>
    </source>
</evidence>
<dbReference type="GO" id="GO:0000151">
    <property type="term" value="C:ubiquitin ligase complex"/>
    <property type="evidence" value="ECO:0007669"/>
    <property type="project" value="InterPro"/>
</dbReference>
<evidence type="ECO:0000313" key="13">
    <source>
        <dbReference type="Proteomes" id="UP000001449"/>
    </source>
</evidence>
<evidence type="ECO:0000256" key="3">
    <source>
        <dbReference type="ARBA" id="ARBA00004496"/>
    </source>
</evidence>
<evidence type="ECO:0000256" key="8">
    <source>
        <dbReference type="ARBA" id="ARBA00022679"/>
    </source>
</evidence>
<comment type="similarity">
    <text evidence="5">Belongs to the ubiquitin conjugation factor E4 family.</text>
</comment>